<evidence type="ECO:0000259" key="4">
    <source>
        <dbReference type="PROSITE" id="PS51387"/>
    </source>
</evidence>
<dbReference type="PANTHER" id="PTHR43762">
    <property type="entry name" value="L-GULONOLACTONE OXIDASE"/>
    <property type="match status" value="1"/>
</dbReference>
<evidence type="ECO:0000256" key="3">
    <source>
        <dbReference type="SAM" id="MobiDB-lite"/>
    </source>
</evidence>
<dbReference type="SUPFAM" id="SSF56176">
    <property type="entry name" value="FAD-binding/transporter-associated domain-like"/>
    <property type="match status" value="1"/>
</dbReference>
<evidence type="ECO:0000256" key="2">
    <source>
        <dbReference type="ARBA" id="ARBA00023002"/>
    </source>
</evidence>
<dbReference type="EMBL" id="CP036501">
    <property type="protein sequence ID" value="UZP73491.1"/>
    <property type="molecule type" value="Genomic_DNA"/>
</dbReference>
<dbReference type="InterPro" id="IPR010031">
    <property type="entry name" value="FAD_lactone_oxidase-like"/>
</dbReference>
<dbReference type="InterPro" id="IPR016169">
    <property type="entry name" value="FAD-bd_PCMH_sub2"/>
</dbReference>
<proteinExistence type="predicted"/>
<dbReference type="Gene3D" id="1.10.45.10">
    <property type="entry name" value="Vanillyl-alcohol Oxidase, Chain A, domain 4"/>
    <property type="match status" value="1"/>
</dbReference>
<keyword evidence="6" id="KW-1185">Reference proteome</keyword>
<dbReference type="NCBIfam" id="TIGR01679">
    <property type="entry name" value="bact_FAD_ox"/>
    <property type="match status" value="1"/>
</dbReference>
<evidence type="ECO:0000313" key="5">
    <source>
        <dbReference type="EMBL" id="UZP73491.1"/>
    </source>
</evidence>
<dbReference type="Gene3D" id="3.30.465.10">
    <property type="match status" value="1"/>
</dbReference>
<accession>A0ABY6Q3T2</accession>
<dbReference type="RefSeq" id="WP_279242283.1">
    <property type="nucleotide sequence ID" value="NZ_CP036501.1"/>
</dbReference>
<sequence>MTDSVSSNWQNWSKSLPPSKAEVHTPESIDALSTLLKAHKSGVRPAGSGHSWMPLIPSKTAIVKLDHFAGVGDVDPQTQQAWLGAGGRLHDLSPALADRGYAFRNLGDIDVQTLAGATSTGTHGTGQTLPGLAADIQGLRLVTGTGEHIEISADDNPEWLDGGRVALGALGILTEIKMQLVERFKLHRQVWPESHAHTLEHAERYWRENRNFEFFYIPFSDTDLLITHNTSDAPVTPPLDDDSTSAVMELKSLRDALKWCSPLRRWLLKRAISKAPTENIVGESWDMLASERNVLFNEMEYHLPVDKGLEALEEVRHYIEKKRPDVFFPFEARQTASDTAWLSPFNGGGRISIAVHCYHKDAFDFLFTDVEPIFQKYGGRPHWGKLNSMTAEQARAWYPNFEKFAALRRELDPDGRLLNGYLSDLFLR</sequence>
<dbReference type="InterPro" id="IPR006094">
    <property type="entry name" value="Oxid_FAD_bind_N"/>
</dbReference>
<dbReference type="Proteomes" id="UP001317963">
    <property type="component" value="Chromosome"/>
</dbReference>
<dbReference type="InterPro" id="IPR016167">
    <property type="entry name" value="FAD-bd_PCMH_sub1"/>
</dbReference>
<feature type="region of interest" description="Disordered" evidence="3">
    <location>
        <begin position="1"/>
        <end position="24"/>
    </location>
</feature>
<dbReference type="InterPro" id="IPR016166">
    <property type="entry name" value="FAD-bd_PCMH"/>
</dbReference>
<keyword evidence="1" id="KW-0274">FAD</keyword>
<dbReference type="InterPro" id="IPR007173">
    <property type="entry name" value="ALO_C"/>
</dbReference>
<dbReference type="InterPro" id="IPR036318">
    <property type="entry name" value="FAD-bd_PCMH-like_sf"/>
</dbReference>
<keyword evidence="1" id="KW-0285">Flavoprotein</keyword>
<evidence type="ECO:0000256" key="1">
    <source>
        <dbReference type="ARBA" id="ARBA00022827"/>
    </source>
</evidence>
<evidence type="ECO:0000313" key="6">
    <source>
        <dbReference type="Proteomes" id="UP001317963"/>
    </source>
</evidence>
<reference evidence="5 6" key="1">
    <citation type="submission" date="2019-02" db="EMBL/GenBank/DDBJ databases">
        <title>Halieaceae_genomes.</title>
        <authorList>
            <person name="Li S.-H."/>
        </authorList>
    </citation>
    <scope>NUCLEOTIDE SEQUENCE [LARGE SCALE GENOMIC DNA]</scope>
    <source>
        <strain evidence="5 6">JH123</strain>
    </source>
</reference>
<dbReference type="Gene3D" id="3.30.70.2520">
    <property type="match status" value="1"/>
</dbReference>
<dbReference type="PROSITE" id="PS51387">
    <property type="entry name" value="FAD_PCMH"/>
    <property type="match status" value="1"/>
</dbReference>
<feature type="domain" description="FAD-binding PCMH-type" evidence="4">
    <location>
        <begin position="16"/>
        <end position="183"/>
    </location>
</feature>
<name>A0ABY6Q3T2_9GAMM</name>
<dbReference type="InterPro" id="IPR016171">
    <property type="entry name" value="Vanillyl_alc_oxidase_C-sub2"/>
</dbReference>
<protein>
    <submittedName>
        <fullName evidence="5">FAD-binding protein</fullName>
    </submittedName>
</protein>
<feature type="compositionally biased region" description="Polar residues" evidence="3">
    <location>
        <begin position="1"/>
        <end position="16"/>
    </location>
</feature>
<dbReference type="PANTHER" id="PTHR43762:SF1">
    <property type="entry name" value="D-ARABINONO-1,4-LACTONE OXIDASE"/>
    <property type="match status" value="1"/>
</dbReference>
<organism evidence="5 6">
    <name type="scientific">Candidatus Paraluminiphilus aquimaris</name>
    <dbReference type="NCBI Taxonomy" id="2518994"/>
    <lineage>
        <taxon>Bacteria</taxon>
        <taxon>Pseudomonadati</taxon>
        <taxon>Pseudomonadota</taxon>
        <taxon>Gammaproteobacteria</taxon>
        <taxon>Cellvibrionales</taxon>
        <taxon>Halieaceae</taxon>
        <taxon>Candidatus Paraluminiphilus</taxon>
    </lineage>
</organism>
<gene>
    <name evidence="5" type="ORF">E0F26_01530</name>
</gene>
<dbReference type="Pfam" id="PF04030">
    <property type="entry name" value="ALO"/>
    <property type="match status" value="1"/>
</dbReference>
<dbReference type="PIRSF" id="PIRSF000136">
    <property type="entry name" value="LGO_GLO"/>
    <property type="match status" value="1"/>
</dbReference>
<dbReference type="Gene3D" id="3.30.43.10">
    <property type="entry name" value="Uridine Diphospho-n-acetylenolpyruvylglucosamine Reductase, domain 2"/>
    <property type="match status" value="1"/>
</dbReference>
<dbReference type="Pfam" id="PF01565">
    <property type="entry name" value="FAD_binding_4"/>
    <property type="match status" value="1"/>
</dbReference>
<keyword evidence="2" id="KW-0560">Oxidoreductase</keyword>